<proteinExistence type="predicted"/>
<evidence type="ECO:0000256" key="1">
    <source>
        <dbReference type="SAM" id="MobiDB-lite"/>
    </source>
</evidence>
<dbReference type="AlphaFoldDB" id="A0A0H3ZSM7"/>
<accession>A0A0H3ZSM7</accession>
<evidence type="ECO:0008006" key="3">
    <source>
        <dbReference type="Google" id="ProtNLM"/>
    </source>
</evidence>
<sequence>MKWPLLFCLSVLSPNLYADVDTEQRELALVSSQLNTLDYLITRAEREADYRAARQFDYDALRLDIRTLQAGIDAYLRPERSAPKPVTPLGGDYLSQAPHE</sequence>
<organism evidence="2">
    <name type="scientific">Vibrio tasmaniensis</name>
    <dbReference type="NCBI Taxonomy" id="212663"/>
    <lineage>
        <taxon>Bacteria</taxon>
        <taxon>Pseudomonadati</taxon>
        <taxon>Pseudomonadota</taxon>
        <taxon>Gammaproteobacteria</taxon>
        <taxon>Vibrionales</taxon>
        <taxon>Vibrionaceae</taxon>
        <taxon>Vibrio</taxon>
    </lineage>
</organism>
<dbReference type="EMBL" id="KP795639">
    <property type="protein sequence ID" value="AKN39275.1"/>
    <property type="molecule type" value="Genomic_DNA"/>
</dbReference>
<evidence type="ECO:0000313" key="2">
    <source>
        <dbReference type="EMBL" id="AKN39275.1"/>
    </source>
</evidence>
<dbReference type="Pfam" id="PF09686">
    <property type="entry name" value="Plasmid_RAQPRD"/>
    <property type="match status" value="1"/>
</dbReference>
<dbReference type="NCBIfam" id="TIGR01690">
    <property type="entry name" value="ICE_RAQPRD"/>
    <property type="match status" value="1"/>
</dbReference>
<protein>
    <recommendedName>
        <fullName evidence="3">Conjugal transfer protein</fullName>
    </recommendedName>
</protein>
<name>A0A0H3ZSM7_9VIBR</name>
<feature type="region of interest" description="Disordered" evidence="1">
    <location>
        <begin position="79"/>
        <end position="100"/>
    </location>
</feature>
<dbReference type="InterPro" id="IPR019110">
    <property type="entry name" value="Uncharacterised_RAQPRD"/>
</dbReference>
<reference evidence="2" key="1">
    <citation type="journal article" date="2015" name="MBio">
        <title>Eco-Evolutionary Dynamics of Episomes among Ecologically Cohesive Bacterial Populations.</title>
        <authorList>
            <person name="Xue H."/>
            <person name="Cordero O.X."/>
            <person name="Camas F.M."/>
            <person name="Trimble W."/>
            <person name="Meyer F."/>
            <person name="Guglielmini J."/>
            <person name="Rocha E.P."/>
            <person name="Polz M.F."/>
        </authorList>
    </citation>
    <scope>NUCLEOTIDE SEQUENCE</scope>
    <source>
        <strain evidence="2">FF_375</strain>
    </source>
</reference>